<gene>
    <name evidence="6" type="ORF">AMTR_s00018p00247260</name>
</gene>
<dbReference type="AlphaFoldDB" id="W1PKS2"/>
<evidence type="ECO:0000256" key="1">
    <source>
        <dbReference type="ARBA" id="ARBA00022860"/>
    </source>
</evidence>
<evidence type="ECO:0000313" key="7">
    <source>
        <dbReference type="Proteomes" id="UP000017836"/>
    </source>
</evidence>
<reference evidence="7" key="1">
    <citation type="journal article" date="2013" name="Science">
        <title>The Amborella genome and the evolution of flowering plants.</title>
        <authorList>
            <consortium name="Amborella Genome Project"/>
        </authorList>
    </citation>
    <scope>NUCLEOTIDE SEQUENCE [LARGE SCALE GENOMIC DNA]</scope>
</reference>
<dbReference type="OMA" id="TDHRDSI"/>
<evidence type="ECO:0000256" key="3">
    <source>
        <dbReference type="ARBA" id="ARBA00024378"/>
    </source>
</evidence>
<dbReference type="PANTHER" id="PTHR32295:SF6">
    <property type="entry name" value="PROTEIN IQ-DOMAIN 18"/>
    <property type="match status" value="1"/>
</dbReference>
<feature type="domain" description="DUF4005" evidence="5">
    <location>
        <begin position="338"/>
        <end position="426"/>
    </location>
</feature>
<evidence type="ECO:0000256" key="4">
    <source>
        <dbReference type="SAM" id="MobiDB-lite"/>
    </source>
</evidence>
<dbReference type="Pfam" id="PF00612">
    <property type="entry name" value="IQ"/>
    <property type="match status" value="2"/>
</dbReference>
<dbReference type="SMART" id="SM00015">
    <property type="entry name" value="IQ"/>
    <property type="match status" value="2"/>
</dbReference>
<evidence type="ECO:0000256" key="2">
    <source>
        <dbReference type="ARBA" id="ARBA00024341"/>
    </source>
</evidence>
<dbReference type="eggNOG" id="ENOG502R300">
    <property type="taxonomic scope" value="Eukaryota"/>
</dbReference>
<feature type="compositionally biased region" description="Polar residues" evidence="4">
    <location>
        <begin position="452"/>
        <end position="465"/>
    </location>
</feature>
<name>W1PKS2_AMBTC</name>
<feature type="region of interest" description="Disordered" evidence="4">
    <location>
        <begin position="452"/>
        <end position="473"/>
    </location>
</feature>
<dbReference type="Pfam" id="PF13178">
    <property type="entry name" value="DUF4005"/>
    <property type="match status" value="1"/>
</dbReference>
<dbReference type="Gramene" id="ERN08251">
    <property type="protein sequence ID" value="ERN08251"/>
    <property type="gene ID" value="AMTR_s00018p00247260"/>
</dbReference>
<comment type="similarity">
    <text evidence="2">Belongs to the IQD family.</text>
</comment>
<evidence type="ECO:0000259" key="5">
    <source>
        <dbReference type="Pfam" id="PF13178"/>
    </source>
</evidence>
<dbReference type="PANTHER" id="PTHR32295">
    <property type="entry name" value="IQ-DOMAIN 5-RELATED"/>
    <property type="match status" value="1"/>
</dbReference>
<dbReference type="GO" id="GO:0005516">
    <property type="term" value="F:calmodulin binding"/>
    <property type="evidence" value="ECO:0007669"/>
    <property type="project" value="UniProtKB-KW"/>
</dbReference>
<proteinExistence type="inferred from homology"/>
<dbReference type="InterPro" id="IPR000048">
    <property type="entry name" value="IQ_motif_EF-hand-BS"/>
</dbReference>
<comment type="subunit">
    <text evidence="3">Binds to multiple calmodulin (CaM) in the presence of Ca(2+) and CaM-like proteins.</text>
</comment>
<keyword evidence="7" id="KW-1185">Reference proteome</keyword>
<sequence length="473" mass="53739">MHRNKPIISFSFKREKRRWIFGKASHQEAQNKQQAKTPVSVVPDQRHAIAVAVATAAAAEAAVASAQAAVEVVRLTRPSNFMREYYAAIKIQTAFRGYLARRALRALKGLVRLQALVRGHNVRKKANMTLRCMQALVRVQSRVRDQRLRLAEENRFTARNFWETTERKSISRDRSRSSITDDWDDRRHTIQEIHAKLQSKKDAALKREKALAYAFSHQLWRSGRNPCPIVEGEEDMSNWSSNWLERWMALRPWESRSRASTDHRDPIKTVEVDMQRSRSSATHEIYQSRKDQHPTSSCGVSSPLHRTHIHHSSLNQSPVTPSSSKTRPTQVRSASSRCTRTTEEEKNLVYTPASNYNGHYRTDYVQAVPNYMAPTESAKARLRSQSAPRQRPGTPERERGSSVRKRLSFPVPPNTYSALSSSGFSQSLRSPSFKSVPPGALGFDHSNFSSCTESFAGETSPSSTGDLRRWLRG</sequence>
<dbReference type="HOGENOM" id="CLU_024547_1_0_1"/>
<dbReference type="InterPro" id="IPR025064">
    <property type="entry name" value="DUF4005"/>
</dbReference>
<dbReference type="EMBL" id="KI393569">
    <property type="protein sequence ID" value="ERN08251.1"/>
    <property type="molecule type" value="Genomic_DNA"/>
</dbReference>
<feature type="region of interest" description="Disordered" evidence="4">
    <location>
        <begin position="255"/>
        <end position="356"/>
    </location>
</feature>
<feature type="region of interest" description="Disordered" evidence="4">
    <location>
        <begin position="375"/>
        <end position="431"/>
    </location>
</feature>
<feature type="compositionally biased region" description="Polar residues" evidence="4">
    <location>
        <begin position="312"/>
        <end position="339"/>
    </location>
</feature>
<feature type="compositionally biased region" description="Low complexity" evidence="4">
    <location>
        <begin position="417"/>
        <end position="431"/>
    </location>
</feature>
<dbReference type="Proteomes" id="UP000017836">
    <property type="component" value="Unassembled WGS sequence"/>
</dbReference>
<accession>W1PKS2</accession>
<dbReference type="Gene3D" id="1.20.5.190">
    <property type="match status" value="1"/>
</dbReference>
<evidence type="ECO:0000313" key="6">
    <source>
        <dbReference type="EMBL" id="ERN08251.1"/>
    </source>
</evidence>
<dbReference type="CDD" id="cd23767">
    <property type="entry name" value="IQCD"/>
    <property type="match status" value="1"/>
</dbReference>
<keyword evidence="1" id="KW-0112">Calmodulin-binding</keyword>
<feature type="compositionally biased region" description="Basic and acidic residues" evidence="4">
    <location>
        <begin position="255"/>
        <end position="276"/>
    </location>
</feature>
<dbReference type="PROSITE" id="PS50096">
    <property type="entry name" value="IQ"/>
    <property type="match status" value="2"/>
</dbReference>
<protein>
    <recommendedName>
        <fullName evidence="5">DUF4005 domain-containing protein</fullName>
    </recommendedName>
</protein>
<organism evidence="6 7">
    <name type="scientific">Amborella trichopoda</name>
    <dbReference type="NCBI Taxonomy" id="13333"/>
    <lineage>
        <taxon>Eukaryota</taxon>
        <taxon>Viridiplantae</taxon>
        <taxon>Streptophyta</taxon>
        <taxon>Embryophyta</taxon>
        <taxon>Tracheophyta</taxon>
        <taxon>Spermatophyta</taxon>
        <taxon>Magnoliopsida</taxon>
        <taxon>Amborellales</taxon>
        <taxon>Amborellaceae</taxon>
        <taxon>Amborella</taxon>
    </lineage>
</organism>